<feature type="region of interest" description="Disordered" evidence="1">
    <location>
        <begin position="1"/>
        <end position="29"/>
    </location>
</feature>
<evidence type="ECO:0000313" key="2">
    <source>
        <dbReference type="EMBL" id="CAB1420878.1"/>
    </source>
</evidence>
<gene>
    <name evidence="2" type="ORF">PLEPLA_LOCUS8755</name>
</gene>
<evidence type="ECO:0000313" key="3">
    <source>
        <dbReference type="Proteomes" id="UP001153269"/>
    </source>
</evidence>
<comment type="caution">
    <text evidence="2">The sequence shown here is derived from an EMBL/GenBank/DDBJ whole genome shotgun (WGS) entry which is preliminary data.</text>
</comment>
<dbReference type="AlphaFoldDB" id="A0A9N7TY72"/>
<name>A0A9N7TY72_PLEPL</name>
<reference evidence="2" key="1">
    <citation type="submission" date="2020-03" db="EMBL/GenBank/DDBJ databases">
        <authorList>
            <person name="Weist P."/>
        </authorList>
    </citation>
    <scope>NUCLEOTIDE SEQUENCE</scope>
</reference>
<accession>A0A9N7TY72</accession>
<dbReference type="EMBL" id="CADEAL010000488">
    <property type="protein sequence ID" value="CAB1420878.1"/>
    <property type="molecule type" value="Genomic_DNA"/>
</dbReference>
<dbReference type="Proteomes" id="UP001153269">
    <property type="component" value="Unassembled WGS sequence"/>
</dbReference>
<organism evidence="2 3">
    <name type="scientific">Pleuronectes platessa</name>
    <name type="common">European plaice</name>
    <dbReference type="NCBI Taxonomy" id="8262"/>
    <lineage>
        <taxon>Eukaryota</taxon>
        <taxon>Metazoa</taxon>
        <taxon>Chordata</taxon>
        <taxon>Craniata</taxon>
        <taxon>Vertebrata</taxon>
        <taxon>Euteleostomi</taxon>
        <taxon>Actinopterygii</taxon>
        <taxon>Neopterygii</taxon>
        <taxon>Teleostei</taxon>
        <taxon>Neoteleostei</taxon>
        <taxon>Acanthomorphata</taxon>
        <taxon>Carangaria</taxon>
        <taxon>Pleuronectiformes</taxon>
        <taxon>Pleuronectoidei</taxon>
        <taxon>Pleuronectidae</taxon>
        <taxon>Pleuronectes</taxon>
    </lineage>
</organism>
<sequence>MRQGHLHSHSECFSKPLLNPPAAHRRTEGKNKKSLVFHFLFPAYHMSMCIADRTVKSQGAPSPELSISGIGRLFGINGAWPTDQPPKSIQTAEKDEMAVGTIGCKKTSSPPLSASARRENYAVITD</sequence>
<evidence type="ECO:0000256" key="1">
    <source>
        <dbReference type="SAM" id="MobiDB-lite"/>
    </source>
</evidence>
<protein>
    <submittedName>
        <fullName evidence="2">Uncharacterized protein</fullName>
    </submittedName>
</protein>
<proteinExistence type="predicted"/>
<keyword evidence="3" id="KW-1185">Reference proteome</keyword>